<organism evidence="9 10">
    <name type="scientific">Methylomirabilis oxygeniifera</name>
    <dbReference type="NCBI Taxonomy" id="671143"/>
    <lineage>
        <taxon>Bacteria</taxon>
        <taxon>Candidatus Methylomirabilota</taxon>
        <taxon>Candidatus Methylomirabilia</taxon>
        <taxon>Candidatus Methylomirabilales</taxon>
        <taxon>Candidatus Methylomirabilaceae</taxon>
        <taxon>Candidatus Methylomirabilis</taxon>
    </lineage>
</organism>
<sequence length="184" mass="20402">MTYADMITLLLAFFIVLYASSRVDGRKYSDLVSSIRMAFGVPLPPRPIVQAGNGGETLLPFPDVVGLLVQQLSSHVEEEIKTGSVEIERNDKGLILRFRDTVLFGLGSATLSDDAKKILDKVARPLFNMPYAIEVEGHTDLLPIRSSNFPSNWELSVTRATAVIRHLVEVHRFPPARLAARGMR</sequence>
<dbReference type="EMBL" id="FP565575">
    <property type="protein sequence ID" value="CBE68875.1"/>
    <property type="molecule type" value="Genomic_DNA"/>
</dbReference>
<dbReference type="PATRIC" id="fig|671143.5.peg.1612"/>
<dbReference type="Proteomes" id="UP000006898">
    <property type="component" value="Chromosome"/>
</dbReference>
<accession>D5MGJ4</accession>
<evidence type="ECO:0000256" key="7">
    <source>
        <dbReference type="PROSITE-ProRule" id="PRU00473"/>
    </source>
</evidence>
<dbReference type="eggNOG" id="COG1360">
    <property type="taxonomic scope" value="Bacteria"/>
</dbReference>
<feature type="domain" description="OmpA-like" evidence="8">
    <location>
        <begin position="91"/>
        <end position="184"/>
    </location>
</feature>
<dbReference type="InterPro" id="IPR025713">
    <property type="entry name" value="MotB-like_N_dom"/>
</dbReference>
<dbReference type="PANTHER" id="PTHR30329">
    <property type="entry name" value="STATOR ELEMENT OF FLAGELLAR MOTOR COMPLEX"/>
    <property type="match status" value="1"/>
</dbReference>
<dbReference type="KEGG" id="mox:DAMO_1817"/>
<dbReference type="CDD" id="cd07185">
    <property type="entry name" value="OmpA_C-like"/>
    <property type="match status" value="1"/>
</dbReference>
<keyword evidence="6 7" id="KW-0472">Membrane</keyword>
<dbReference type="AlphaFoldDB" id="D5MGJ4"/>
<evidence type="ECO:0000259" key="8">
    <source>
        <dbReference type="PROSITE" id="PS51123"/>
    </source>
</evidence>
<evidence type="ECO:0000256" key="3">
    <source>
        <dbReference type="ARBA" id="ARBA00022475"/>
    </source>
</evidence>
<keyword evidence="3" id="KW-1003">Cell membrane</keyword>
<dbReference type="STRING" id="671143.DAMO_1817"/>
<comment type="subcellular location">
    <subcellularLocation>
        <location evidence="1">Cell membrane</location>
        <topology evidence="1">Single-pass membrane protein</topology>
    </subcellularLocation>
</comment>
<dbReference type="Pfam" id="PF00691">
    <property type="entry name" value="OmpA"/>
    <property type="match status" value="1"/>
</dbReference>
<evidence type="ECO:0000256" key="1">
    <source>
        <dbReference type="ARBA" id="ARBA00004162"/>
    </source>
</evidence>
<proteinExistence type="inferred from homology"/>
<dbReference type="HOGENOM" id="CLU_016890_0_1_0"/>
<evidence type="ECO:0000313" key="10">
    <source>
        <dbReference type="Proteomes" id="UP000006898"/>
    </source>
</evidence>
<evidence type="ECO:0000256" key="4">
    <source>
        <dbReference type="ARBA" id="ARBA00022692"/>
    </source>
</evidence>
<protein>
    <recommendedName>
        <fullName evidence="8">OmpA-like domain-containing protein</fullName>
    </recommendedName>
</protein>
<dbReference type="InterPro" id="IPR036737">
    <property type="entry name" value="OmpA-like_sf"/>
</dbReference>
<name>D5MGJ4_METO1</name>
<gene>
    <name evidence="9" type="ORF">DAMO_1817</name>
</gene>
<dbReference type="GO" id="GO:0005886">
    <property type="term" value="C:plasma membrane"/>
    <property type="evidence" value="ECO:0007669"/>
    <property type="project" value="UniProtKB-SubCell"/>
</dbReference>
<evidence type="ECO:0000256" key="5">
    <source>
        <dbReference type="ARBA" id="ARBA00022989"/>
    </source>
</evidence>
<comment type="similarity">
    <text evidence="2">Belongs to the MotB family.</text>
</comment>
<keyword evidence="4" id="KW-0812">Transmembrane</keyword>
<dbReference type="PROSITE" id="PS51123">
    <property type="entry name" value="OMPA_2"/>
    <property type="match status" value="1"/>
</dbReference>
<dbReference type="SUPFAM" id="SSF103088">
    <property type="entry name" value="OmpA-like"/>
    <property type="match status" value="1"/>
</dbReference>
<reference evidence="9 10" key="1">
    <citation type="journal article" date="2010" name="Nature">
        <title>Nitrite-driven anaerobic methane oxidation by oxygenic bacteria.</title>
        <authorList>
            <person name="Ettwig K.F."/>
            <person name="Butler M.K."/>
            <person name="Le Paslier D."/>
            <person name="Pelletier E."/>
            <person name="Mangenot S."/>
            <person name="Kuypers M.M.M."/>
            <person name="Schreiber F."/>
            <person name="Dutilh B.E."/>
            <person name="Zedelius J."/>
            <person name="de Beer D."/>
            <person name="Gloerich J."/>
            <person name="Wessels H.J.C.T."/>
            <person name="van Allen T."/>
            <person name="Luesken F."/>
            <person name="Wu M."/>
            <person name="van de Pas-Schoonen K.T."/>
            <person name="Op den Camp H.J.M."/>
            <person name="Janssen-Megens E.M."/>
            <person name="Francoijs K-J."/>
            <person name="Stunnenberg H."/>
            <person name="Weissenbach J."/>
            <person name="Jetten M.S.M."/>
            <person name="Strous M."/>
        </authorList>
    </citation>
    <scope>NUCLEOTIDE SEQUENCE [LARGE SCALE GENOMIC DNA]</scope>
</reference>
<dbReference type="InterPro" id="IPR006665">
    <property type="entry name" value="OmpA-like"/>
</dbReference>
<dbReference type="Pfam" id="PF13677">
    <property type="entry name" value="MotB_plug"/>
    <property type="match status" value="1"/>
</dbReference>
<dbReference type="InterPro" id="IPR050330">
    <property type="entry name" value="Bact_OuterMem_StrucFunc"/>
</dbReference>
<evidence type="ECO:0000313" key="9">
    <source>
        <dbReference type="EMBL" id="CBE68875.1"/>
    </source>
</evidence>
<evidence type="ECO:0000256" key="6">
    <source>
        <dbReference type="ARBA" id="ARBA00023136"/>
    </source>
</evidence>
<evidence type="ECO:0000256" key="2">
    <source>
        <dbReference type="ARBA" id="ARBA00008914"/>
    </source>
</evidence>
<keyword evidence="5" id="KW-1133">Transmembrane helix</keyword>
<dbReference type="Gene3D" id="3.30.1330.60">
    <property type="entry name" value="OmpA-like domain"/>
    <property type="match status" value="1"/>
</dbReference>
<dbReference type="PANTHER" id="PTHR30329:SF21">
    <property type="entry name" value="LIPOPROTEIN YIAD-RELATED"/>
    <property type="match status" value="1"/>
</dbReference>